<feature type="signal peptide" evidence="2">
    <location>
        <begin position="1"/>
        <end position="17"/>
    </location>
</feature>
<dbReference type="InterPro" id="IPR039260">
    <property type="entry name" value="Cpg-3"/>
</dbReference>
<dbReference type="Proteomes" id="UP000025227">
    <property type="component" value="Unplaced"/>
</dbReference>
<accession>A0A7I4YTN9</accession>
<evidence type="ECO:0000313" key="3">
    <source>
        <dbReference type="Proteomes" id="UP000025227"/>
    </source>
</evidence>
<dbReference type="PANTHER" id="PTHR37973:SF1">
    <property type="entry name" value="DICKKOPF_N DOMAIN-CONTAINING PROTEIN"/>
    <property type="match status" value="1"/>
</dbReference>
<reference evidence="4" key="1">
    <citation type="submission" date="2020-12" db="UniProtKB">
        <authorList>
            <consortium name="WormBaseParasite"/>
        </authorList>
    </citation>
    <scope>IDENTIFICATION</scope>
    <source>
        <strain evidence="4">MHco3</strain>
    </source>
</reference>
<evidence type="ECO:0000256" key="1">
    <source>
        <dbReference type="SAM" id="MobiDB-lite"/>
    </source>
</evidence>
<organism evidence="3 4">
    <name type="scientific">Haemonchus contortus</name>
    <name type="common">Barber pole worm</name>
    <dbReference type="NCBI Taxonomy" id="6289"/>
    <lineage>
        <taxon>Eukaryota</taxon>
        <taxon>Metazoa</taxon>
        <taxon>Ecdysozoa</taxon>
        <taxon>Nematoda</taxon>
        <taxon>Chromadorea</taxon>
        <taxon>Rhabditida</taxon>
        <taxon>Rhabditina</taxon>
        <taxon>Rhabditomorpha</taxon>
        <taxon>Strongyloidea</taxon>
        <taxon>Trichostrongylidae</taxon>
        <taxon>Haemonchus</taxon>
    </lineage>
</organism>
<dbReference type="OrthoDB" id="5822889at2759"/>
<keyword evidence="2" id="KW-0732">Signal</keyword>
<protein>
    <submittedName>
        <fullName evidence="4">Dickkopf_N domain-containing protein</fullName>
    </submittedName>
</protein>
<dbReference type="OMA" id="GKCNCHA"/>
<name>A0A7I4YTN9_HAECO</name>
<dbReference type="WBParaSite" id="HCON_00133120-00001">
    <property type="protein sequence ID" value="HCON_00133120-00001"/>
    <property type="gene ID" value="HCON_00133120"/>
</dbReference>
<proteinExistence type="predicted"/>
<feature type="chain" id="PRO_5029711065" evidence="2">
    <location>
        <begin position="18"/>
        <end position="353"/>
    </location>
</feature>
<dbReference type="AlphaFoldDB" id="A0A7I4YTN9"/>
<feature type="region of interest" description="Disordered" evidence="1">
    <location>
        <begin position="181"/>
        <end position="211"/>
    </location>
</feature>
<evidence type="ECO:0000256" key="2">
    <source>
        <dbReference type="SAM" id="SignalP"/>
    </source>
</evidence>
<sequence>MLLGLALIVAVCRIADSSSSPPKDVNDDELFRALDKELEDILEDAIDKLPQRLDDFTLQNLEASGELPPVTSTEVVTTGVNLQAVTSSSVVPATPPNFTTGMNQVQVVSTSSPVVSLNSQADLAEQKALNASSVSMLLQMLSSMAVASLPARPGVGEIADRLIAEAVNEEVMELLTNTTIPTEENFGTPSTVSTSTAGAQSTSTTLTTANTTNAPSLAAPLASSRTPEIHVQPRSSTTIPDLKSVTSKRSTCLKDAICYSDDECGKGQCHGVSLGKCNCHACLATLPCKDDIDCGGLTKSCQNGTCRCAEALAKHGYPLFVVALTNFCSQRTCTVESNSCYGLPCNHGKCHCT</sequence>
<evidence type="ECO:0000313" key="4">
    <source>
        <dbReference type="WBParaSite" id="HCON_00133120-00001"/>
    </source>
</evidence>
<keyword evidence="3" id="KW-1185">Reference proteome</keyword>
<feature type="compositionally biased region" description="Low complexity" evidence="1">
    <location>
        <begin position="190"/>
        <end position="211"/>
    </location>
</feature>
<dbReference type="PANTHER" id="PTHR37973">
    <property type="entry name" value="CHONDROITIN PROTEOGLYCAN 3"/>
    <property type="match status" value="1"/>
</dbReference>